<reference evidence="2" key="1">
    <citation type="journal article" date="2018" name="Sci. Rep.">
        <title>Lignite coal burning seam in the remote Altai Mountains harbors a hydrogen-driven thermophilic microbial community.</title>
        <authorList>
            <person name="Kadnikov V.V."/>
            <person name="Mardanov A.V."/>
            <person name="Ivasenko D.A."/>
            <person name="Antsiferov D.V."/>
            <person name="Beletsky A.V."/>
            <person name="Karnachuk O.V."/>
            <person name="Ravin N.V."/>
        </authorList>
    </citation>
    <scope>NUCLEOTIDE SEQUENCE [LARGE SCALE GENOMIC DNA]</scope>
</reference>
<organism evidence="1 2">
    <name type="scientific">Candidatus Carbonibacillus altaicus</name>
    <dbReference type="NCBI Taxonomy" id="2163959"/>
    <lineage>
        <taxon>Bacteria</taxon>
        <taxon>Bacillati</taxon>
        <taxon>Bacillota</taxon>
        <taxon>Bacilli</taxon>
        <taxon>Bacillales</taxon>
        <taxon>Candidatus Carbonibacillus</taxon>
    </lineage>
</organism>
<name>A0A2R6Y521_9BACL</name>
<comment type="caution">
    <text evidence="1">The sequence shown here is derived from an EMBL/GenBank/DDBJ whole genome shotgun (WGS) entry which is preliminary data.</text>
</comment>
<accession>A0A2R6Y521</accession>
<evidence type="ECO:0000313" key="2">
    <source>
        <dbReference type="Proteomes" id="UP000244338"/>
    </source>
</evidence>
<dbReference type="EMBL" id="PEBX01000003">
    <property type="protein sequence ID" value="PTQ57758.1"/>
    <property type="molecule type" value="Genomic_DNA"/>
</dbReference>
<keyword evidence="1" id="KW-0032">Aminotransferase</keyword>
<sequence>MLTLFWTEGPVVDFASAKTQDVNLFVRFHALLLERGIYAPSSAFEAWFVSLAHDQVIIEETIEKITDAMGVLAGEHIS</sequence>
<dbReference type="SUPFAM" id="SSF53383">
    <property type="entry name" value="PLP-dependent transferases"/>
    <property type="match status" value="1"/>
</dbReference>
<dbReference type="Gene3D" id="3.90.1150.10">
    <property type="entry name" value="Aspartate Aminotransferase, domain 1"/>
    <property type="match status" value="1"/>
</dbReference>
<dbReference type="Proteomes" id="UP000244338">
    <property type="component" value="Unassembled WGS sequence"/>
</dbReference>
<dbReference type="AlphaFoldDB" id="A0A2R6Y521"/>
<proteinExistence type="predicted"/>
<gene>
    <name evidence="1" type="ORF">BSOLF_0953</name>
</gene>
<evidence type="ECO:0000313" key="1">
    <source>
        <dbReference type="EMBL" id="PTQ57758.1"/>
    </source>
</evidence>
<protein>
    <submittedName>
        <fullName evidence="1">Glutamate-1-semialdehyde aminotransferase</fullName>
    </submittedName>
</protein>
<dbReference type="InterPro" id="IPR015424">
    <property type="entry name" value="PyrdxlP-dep_Trfase"/>
</dbReference>
<dbReference type="InterPro" id="IPR015422">
    <property type="entry name" value="PyrdxlP-dep_Trfase_small"/>
</dbReference>
<dbReference type="GO" id="GO:0008483">
    <property type="term" value="F:transaminase activity"/>
    <property type="evidence" value="ECO:0007669"/>
    <property type="project" value="UniProtKB-KW"/>
</dbReference>
<keyword evidence="1" id="KW-0808">Transferase</keyword>